<comment type="caution">
    <text evidence="1">The sequence shown here is derived from an EMBL/GenBank/DDBJ whole genome shotgun (WGS) entry which is preliminary data.</text>
</comment>
<dbReference type="AlphaFoldDB" id="A0ABD3CFQ3"/>
<evidence type="ECO:0000313" key="1">
    <source>
        <dbReference type="EMBL" id="KAL3627866.1"/>
    </source>
</evidence>
<dbReference type="EMBL" id="JAVIJP010000038">
    <property type="protein sequence ID" value="KAL3627866.1"/>
    <property type="molecule type" value="Genomic_DNA"/>
</dbReference>
<keyword evidence="2" id="KW-1185">Reference proteome</keyword>
<reference evidence="2" key="1">
    <citation type="journal article" date="2024" name="IScience">
        <title>Strigolactones Initiate the Formation of Haustorium-like Structures in Castilleja.</title>
        <authorList>
            <person name="Buerger M."/>
            <person name="Peterson D."/>
            <person name="Chory J."/>
        </authorList>
    </citation>
    <scope>NUCLEOTIDE SEQUENCE [LARGE SCALE GENOMIC DNA]</scope>
</reference>
<gene>
    <name evidence="1" type="ORF">CASFOL_028281</name>
</gene>
<accession>A0ABD3CFQ3</accession>
<sequence>MLKIWRRAVSDLDEDCDRMVADSSDIYGVGERVDGANIVG</sequence>
<organism evidence="1 2">
    <name type="scientific">Castilleja foliolosa</name>
    <dbReference type="NCBI Taxonomy" id="1961234"/>
    <lineage>
        <taxon>Eukaryota</taxon>
        <taxon>Viridiplantae</taxon>
        <taxon>Streptophyta</taxon>
        <taxon>Embryophyta</taxon>
        <taxon>Tracheophyta</taxon>
        <taxon>Spermatophyta</taxon>
        <taxon>Magnoliopsida</taxon>
        <taxon>eudicotyledons</taxon>
        <taxon>Gunneridae</taxon>
        <taxon>Pentapetalae</taxon>
        <taxon>asterids</taxon>
        <taxon>lamiids</taxon>
        <taxon>Lamiales</taxon>
        <taxon>Orobanchaceae</taxon>
        <taxon>Pedicularideae</taxon>
        <taxon>Castillejinae</taxon>
        <taxon>Castilleja</taxon>
    </lineage>
</organism>
<name>A0ABD3CFQ3_9LAMI</name>
<protein>
    <submittedName>
        <fullName evidence="1">Uncharacterized protein</fullName>
    </submittedName>
</protein>
<proteinExistence type="predicted"/>
<dbReference type="Proteomes" id="UP001632038">
    <property type="component" value="Unassembled WGS sequence"/>
</dbReference>
<evidence type="ECO:0000313" key="2">
    <source>
        <dbReference type="Proteomes" id="UP001632038"/>
    </source>
</evidence>